<keyword evidence="3" id="KW-1185">Reference proteome</keyword>
<accession>A0A367IY00</accession>
<sequence>KYDQVSDDNDSISTSSDEDSHEESNVWKNWLKFPNAEKNNTNFHPFSPEKHKIVRCGHGISPRPYLDPSLYKKHLKRHKVLRFPLLVECTTYIDAVLNSNTIRIFEKKIMAVPEFENNNIQNAVDFLNDIFLSALRLYKSKQDLTSSESVFNHLLIYRFMDSVALSIQNKHDCGSDFIPGEAYLSAYKADGIIKMISIRDLELLLVETSGPYANIDKTKSNFDHHKGTFGTLAMLKTIADEFNYAQIDIFVNVKILMQIYEIETSIHLWSLPFKKEGIYEL</sequence>
<organism evidence="2 3">
    <name type="scientific">Rhizopus stolonifer</name>
    <name type="common">Rhizopus nigricans</name>
    <dbReference type="NCBI Taxonomy" id="4846"/>
    <lineage>
        <taxon>Eukaryota</taxon>
        <taxon>Fungi</taxon>
        <taxon>Fungi incertae sedis</taxon>
        <taxon>Mucoromycota</taxon>
        <taxon>Mucoromycotina</taxon>
        <taxon>Mucoromycetes</taxon>
        <taxon>Mucorales</taxon>
        <taxon>Mucorineae</taxon>
        <taxon>Rhizopodaceae</taxon>
        <taxon>Rhizopus</taxon>
    </lineage>
</organism>
<dbReference type="OrthoDB" id="2277358at2759"/>
<gene>
    <name evidence="2" type="ORF">CU098_004041</name>
</gene>
<dbReference type="AlphaFoldDB" id="A0A367IY00"/>
<dbReference type="Proteomes" id="UP000253551">
    <property type="component" value="Unassembled WGS sequence"/>
</dbReference>
<proteinExistence type="predicted"/>
<comment type="caution">
    <text evidence="2">The sequence shown here is derived from an EMBL/GenBank/DDBJ whole genome shotgun (WGS) entry which is preliminary data.</text>
</comment>
<evidence type="ECO:0000313" key="2">
    <source>
        <dbReference type="EMBL" id="RCH82532.1"/>
    </source>
</evidence>
<feature type="non-terminal residue" evidence="2">
    <location>
        <position position="1"/>
    </location>
</feature>
<protein>
    <submittedName>
        <fullName evidence="2">Uncharacterized protein</fullName>
    </submittedName>
</protein>
<evidence type="ECO:0000256" key="1">
    <source>
        <dbReference type="SAM" id="MobiDB-lite"/>
    </source>
</evidence>
<name>A0A367IY00_RHIST</name>
<dbReference type="EMBL" id="PJQM01005068">
    <property type="protein sequence ID" value="RCH82532.1"/>
    <property type="molecule type" value="Genomic_DNA"/>
</dbReference>
<evidence type="ECO:0000313" key="3">
    <source>
        <dbReference type="Proteomes" id="UP000253551"/>
    </source>
</evidence>
<feature type="compositionally biased region" description="Acidic residues" evidence="1">
    <location>
        <begin position="1"/>
        <end position="21"/>
    </location>
</feature>
<reference evidence="2 3" key="1">
    <citation type="journal article" date="2018" name="G3 (Bethesda)">
        <title>Phylogenetic and Phylogenomic Definition of Rhizopus Species.</title>
        <authorList>
            <person name="Gryganskyi A.P."/>
            <person name="Golan J."/>
            <person name="Dolatabadi S."/>
            <person name="Mondo S."/>
            <person name="Robb S."/>
            <person name="Idnurm A."/>
            <person name="Muszewska A."/>
            <person name="Steczkiewicz K."/>
            <person name="Masonjones S."/>
            <person name="Liao H.L."/>
            <person name="Gajdeczka M.T."/>
            <person name="Anike F."/>
            <person name="Vuek A."/>
            <person name="Anishchenko I.M."/>
            <person name="Voigt K."/>
            <person name="de Hoog G.S."/>
            <person name="Smith M.E."/>
            <person name="Heitman J."/>
            <person name="Vilgalys R."/>
            <person name="Stajich J.E."/>
        </authorList>
    </citation>
    <scope>NUCLEOTIDE SEQUENCE [LARGE SCALE GENOMIC DNA]</scope>
    <source>
        <strain evidence="2 3">LSU 92-RS-03</strain>
    </source>
</reference>
<feature type="region of interest" description="Disordered" evidence="1">
    <location>
        <begin position="1"/>
        <end position="23"/>
    </location>
</feature>